<dbReference type="PANTHER" id="PTHR11920:SF495">
    <property type="entry name" value="RECEPTOR-TYPE GUANYLATE CYCLASE GCY-7"/>
    <property type="match status" value="1"/>
</dbReference>
<dbReference type="GO" id="GO:0004383">
    <property type="term" value="F:guanylate cyclase activity"/>
    <property type="evidence" value="ECO:0007669"/>
    <property type="project" value="UniProtKB-EC"/>
</dbReference>
<dbReference type="Gene3D" id="1.10.510.10">
    <property type="entry name" value="Transferase(Phosphotransferase) domain 1"/>
    <property type="match status" value="2"/>
</dbReference>
<dbReference type="GO" id="GO:0005524">
    <property type="term" value="F:ATP binding"/>
    <property type="evidence" value="ECO:0007669"/>
    <property type="project" value="InterPro"/>
</dbReference>
<evidence type="ECO:0000313" key="9">
    <source>
        <dbReference type="WBParaSite" id="HPBE_0000202501-mRNA-1"/>
    </source>
</evidence>
<organism evidence="8 9">
    <name type="scientific">Heligmosomoides polygyrus</name>
    <name type="common">Parasitic roundworm</name>
    <dbReference type="NCBI Taxonomy" id="6339"/>
    <lineage>
        <taxon>Eukaryota</taxon>
        <taxon>Metazoa</taxon>
        <taxon>Ecdysozoa</taxon>
        <taxon>Nematoda</taxon>
        <taxon>Chromadorea</taxon>
        <taxon>Rhabditida</taxon>
        <taxon>Rhabditina</taxon>
        <taxon>Rhabditomorpha</taxon>
        <taxon>Strongyloidea</taxon>
        <taxon>Heligmosomidae</taxon>
        <taxon>Heligmosomoides</taxon>
    </lineage>
</organism>
<dbReference type="AlphaFoldDB" id="A0A183F783"/>
<evidence type="ECO:0000259" key="6">
    <source>
        <dbReference type="Pfam" id="PF00069"/>
    </source>
</evidence>
<dbReference type="GO" id="GO:0004672">
    <property type="term" value="F:protein kinase activity"/>
    <property type="evidence" value="ECO:0007669"/>
    <property type="project" value="InterPro"/>
</dbReference>
<proteinExistence type="predicted"/>
<dbReference type="SUPFAM" id="SSF56112">
    <property type="entry name" value="Protein kinase-like (PK-like)"/>
    <property type="match status" value="1"/>
</dbReference>
<evidence type="ECO:0000256" key="5">
    <source>
        <dbReference type="ARBA" id="ARBA00023293"/>
    </source>
</evidence>
<accession>A0A183F783</accession>
<evidence type="ECO:0000313" key="8">
    <source>
        <dbReference type="Proteomes" id="UP000050761"/>
    </source>
</evidence>
<reference evidence="7 8" key="1">
    <citation type="submission" date="2018-11" db="EMBL/GenBank/DDBJ databases">
        <authorList>
            <consortium name="Pathogen Informatics"/>
        </authorList>
    </citation>
    <scope>NUCLEOTIDE SEQUENCE [LARGE SCALE GENOMIC DNA]</scope>
</reference>
<evidence type="ECO:0000313" key="7">
    <source>
        <dbReference type="EMBL" id="VDO22702.1"/>
    </source>
</evidence>
<dbReference type="GO" id="GO:0001653">
    <property type="term" value="F:peptide receptor activity"/>
    <property type="evidence" value="ECO:0007669"/>
    <property type="project" value="TreeGrafter"/>
</dbReference>
<dbReference type="GO" id="GO:0007168">
    <property type="term" value="P:receptor guanylyl cyclase signaling pathway"/>
    <property type="evidence" value="ECO:0007669"/>
    <property type="project" value="TreeGrafter"/>
</dbReference>
<comment type="catalytic activity">
    <reaction evidence="1">
        <text>GTP = 3',5'-cyclic GMP + diphosphate</text>
        <dbReference type="Rhea" id="RHEA:13665"/>
        <dbReference type="ChEBI" id="CHEBI:33019"/>
        <dbReference type="ChEBI" id="CHEBI:37565"/>
        <dbReference type="ChEBI" id="CHEBI:57746"/>
        <dbReference type="EC" id="4.6.1.2"/>
    </reaction>
</comment>
<evidence type="ECO:0000256" key="1">
    <source>
        <dbReference type="ARBA" id="ARBA00001436"/>
    </source>
</evidence>
<keyword evidence="3" id="KW-0547">Nucleotide-binding</keyword>
<keyword evidence="8" id="KW-1185">Reference proteome</keyword>
<dbReference type="PANTHER" id="PTHR11920">
    <property type="entry name" value="GUANYLYL CYCLASE"/>
    <property type="match status" value="1"/>
</dbReference>
<dbReference type="EC" id="4.6.1.2" evidence="2"/>
<evidence type="ECO:0000256" key="2">
    <source>
        <dbReference type="ARBA" id="ARBA00012202"/>
    </source>
</evidence>
<evidence type="ECO:0000256" key="4">
    <source>
        <dbReference type="ARBA" id="ARBA00023239"/>
    </source>
</evidence>
<feature type="domain" description="Protein kinase" evidence="6">
    <location>
        <begin position="60"/>
        <end position="147"/>
    </location>
</feature>
<dbReference type="InterPro" id="IPR011009">
    <property type="entry name" value="Kinase-like_dom_sf"/>
</dbReference>
<dbReference type="WBParaSite" id="HPBE_0000202501-mRNA-1">
    <property type="protein sequence ID" value="HPBE_0000202501-mRNA-1"/>
    <property type="gene ID" value="HPBE_0000202501"/>
</dbReference>
<protein>
    <recommendedName>
        <fullName evidence="2">guanylate cyclase</fullName>
        <ecNumber evidence="2">4.6.1.2</ecNumber>
    </recommendedName>
</protein>
<gene>
    <name evidence="7" type="ORF">HPBE_LOCUS2026</name>
</gene>
<keyword evidence="5" id="KW-0141">cGMP biosynthesis</keyword>
<name>A0A183F783_HELPZ</name>
<dbReference type="EMBL" id="UZAH01002667">
    <property type="protein sequence ID" value="VDO22702.1"/>
    <property type="molecule type" value="Genomic_DNA"/>
</dbReference>
<dbReference type="InterPro" id="IPR050401">
    <property type="entry name" value="Cyclic_nucleotide_synthase"/>
</dbReference>
<evidence type="ECO:0000256" key="3">
    <source>
        <dbReference type="ARBA" id="ARBA00022741"/>
    </source>
</evidence>
<keyword evidence="4" id="KW-0456">Lyase</keyword>
<reference evidence="9" key="2">
    <citation type="submission" date="2019-09" db="UniProtKB">
        <authorList>
            <consortium name="WormBaseParasite"/>
        </authorList>
    </citation>
    <scope>IDENTIFICATION</scope>
</reference>
<dbReference type="InterPro" id="IPR000719">
    <property type="entry name" value="Prot_kinase_dom"/>
</dbReference>
<dbReference type="Proteomes" id="UP000050761">
    <property type="component" value="Unassembled WGS sequence"/>
</dbReference>
<dbReference type="OrthoDB" id="4062651at2759"/>
<dbReference type="GO" id="GO:0005886">
    <property type="term" value="C:plasma membrane"/>
    <property type="evidence" value="ECO:0007669"/>
    <property type="project" value="TreeGrafter"/>
</dbReference>
<sequence length="153" mass="17437">MRKLDHDNVNRFIGLSIDGPEYIAIWRMCPRGTLQELVSKGSLLVDSFFIFCIMRDIAEASKEGDVFSFAIISSEVVTRKEAWNIHERKERTDVILEMLYMIRKGGHDPLRPNLESDGEINPALLHLIRDCWAEDPSDRPTADTVCSTLKVST</sequence>
<dbReference type="GO" id="GO:0004016">
    <property type="term" value="F:adenylate cyclase activity"/>
    <property type="evidence" value="ECO:0007669"/>
    <property type="project" value="TreeGrafter"/>
</dbReference>
<dbReference type="Pfam" id="PF00069">
    <property type="entry name" value="Pkinase"/>
    <property type="match status" value="1"/>
</dbReference>
<accession>A0A3P7WZA4</accession>